<comment type="caution">
    <text evidence="1">The sequence shown here is derived from an EMBL/GenBank/DDBJ whole genome shotgun (WGS) entry which is preliminary data.</text>
</comment>
<proteinExistence type="predicted"/>
<dbReference type="RefSeq" id="WP_301201090.1">
    <property type="nucleotide sequence ID" value="NZ_JAPDPI010000036.1"/>
</dbReference>
<dbReference type="Pfam" id="PF14281">
    <property type="entry name" value="PDDEXK_4"/>
    <property type="match status" value="1"/>
</dbReference>
<dbReference type="AlphaFoldDB" id="A0AAE3MGB8"/>
<accession>A0AAE3MGB8</accession>
<evidence type="ECO:0000313" key="2">
    <source>
        <dbReference type="Proteomes" id="UP001207408"/>
    </source>
</evidence>
<dbReference type="InterPro" id="IPR029470">
    <property type="entry name" value="PDDEXK_4"/>
</dbReference>
<evidence type="ECO:0000313" key="1">
    <source>
        <dbReference type="EMBL" id="MCW3807059.1"/>
    </source>
</evidence>
<keyword evidence="2" id="KW-1185">Reference proteome</keyword>
<sequence>MMTAHISNTIEALKRSPLFNLSLSSKELFHSNFIAWLCDEYKVEFGKIISSRFLEKELVIHKVLRENKNLDLTIIFETNEKIVIENKVKSIPDEEQLINYSNSNIASKYILLTLIEPPFDRVEKWDVISYLDLLEMLEELYDIIDVDNKYHKNLIKDYCLFIERLSIVGKGLTENTEKEMYDYHGTQYRYFQDIRMHDFYIKIKFSYLQNKLHAYLFENNTFSKEVIKRKRYIHEEDRGKIVISINMVRGKGVMNIDYSDEDNIIYGIMLDGQRYLNYVFAWGDNNTENISHQLLKQKEWFQFNWEEAKEIYPQKGGFNKFGKMRYQAVKIPIDMTLNRLIEIIYKDVKRLIRLQSTL</sequence>
<dbReference type="Proteomes" id="UP001207408">
    <property type="component" value="Unassembled WGS sequence"/>
</dbReference>
<reference evidence="1" key="1">
    <citation type="submission" date="2022-10" db="EMBL/GenBank/DDBJ databases">
        <authorList>
            <person name="Yu W.X."/>
        </authorList>
    </citation>
    <scope>NUCLEOTIDE SEQUENCE</scope>
    <source>
        <strain evidence="1">D04</strain>
    </source>
</reference>
<protein>
    <submittedName>
        <fullName evidence="1">PD-(D/E)XK nuclease family protein</fullName>
    </submittedName>
</protein>
<organism evidence="1 2">
    <name type="scientific">Plebeiibacterium marinum</name>
    <dbReference type="NCBI Taxonomy" id="2992111"/>
    <lineage>
        <taxon>Bacteria</taxon>
        <taxon>Pseudomonadati</taxon>
        <taxon>Bacteroidota</taxon>
        <taxon>Bacteroidia</taxon>
        <taxon>Marinilabiliales</taxon>
        <taxon>Marinilabiliaceae</taxon>
        <taxon>Plebeiibacterium</taxon>
    </lineage>
</organism>
<dbReference type="EMBL" id="JAPDPI010000036">
    <property type="protein sequence ID" value="MCW3807059.1"/>
    <property type="molecule type" value="Genomic_DNA"/>
</dbReference>
<name>A0AAE3MGB8_9BACT</name>
<gene>
    <name evidence="1" type="ORF">OM074_15585</name>
</gene>